<evidence type="ECO:0000256" key="4">
    <source>
        <dbReference type="ARBA" id="ARBA00023136"/>
    </source>
</evidence>
<dbReference type="OrthoDB" id="9812878at2"/>
<evidence type="ECO:0000313" key="8">
    <source>
        <dbReference type="EMBL" id="TWS27183.1"/>
    </source>
</evidence>
<dbReference type="Proteomes" id="UP000319375">
    <property type="component" value="Unassembled WGS sequence"/>
</dbReference>
<feature type="signal peptide" evidence="7">
    <location>
        <begin position="1"/>
        <end position="17"/>
    </location>
</feature>
<evidence type="ECO:0000256" key="7">
    <source>
        <dbReference type="SAM" id="SignalP"/>
    </source>
</evidence>
<dbReference type="InterPro" id="IPR004872">
    <property type="entry name" value="Lipoprotein_NlpA"/>
</dbReference>
<dbReference type="AlphaFoldDB" id="A0A5C5RXF7"/>
<accession>A0A5C5RXF7</accession>
<evidence type="ECO:0000256" key="3">
    <source>
        <dbReference type="ARBA" id="ARBA00022729"/>
    </source>
</evidence>
<evidence type="ECO:0000256" key="2">
    <source>
        <dbReference type="ARBA" id="ARBA00008973"/>
    </source>
</evidence>
<organism evidence="8 9">
    <name type="scientific">Tsukamurella conjunctivitidis</name>
    <dbReference type="NCBI Taxonomy" id="2592068"/>
    <lineage>
        <taxon>Bacteria</taxon>
        <taxon>Bacillati</taxon>
        <taxon>Actinomycetota</taxon>
        <taxon>Actinomycetes</taxon>
        <taxon>Mycobacteriales</taxon>
        <taxon>Tsukamurellaceae</taxon>
        <taxon>Tsukamurella</taxon>
    </lineage>
</organism>
<dbReference type="Gene3D" id="3.40.190.10">
    <property type="entry name" value="Periplasmic binding protein-like II"/>
    <property type="match status" value="2"/>
</dbReference>
<evidence type="ECO:0000256" key="5">
    <source>
        <dbReference type="ARBA" id="ARBA00023139"/>
    </source>
</evidence>
<comment type="subcellular location">
    <subcellularLocation>
        <location evidence="1">Membrane</location>
        <topology evidence="1">Lipid-anchor</topology>
    </subcellularLocation>
</comment>
<dbReference type="GO" id="GO:0016020">
    <property type="term" value="C:membrane"/>
    <property type="evidence" value="ECO:0007669"/>
    <property type="project" value="UniProtKB-SubCell"/>
</dbReference>
<dbReference type="EMBL" id="VIGX01000016">
    <property type="protein sequence ID" value="TWS27183.1"/>
    <property type="molecule type" value="Genomic_DNA"/>
</dbReference>
<evidence type="ECO:0000256" key="6">
    <source>
        <dbReference type="ARBA" id="ARBA00023288"/>
    </source>
</evidence>
<keyword evidence="4" id="KW-0472">Membrane</keyword>
<reference evidence="8 9" key="1">
    <citation type="submission" date="2019-06" db="EMBL/GenBank/DDBJ databases">
        <title>Tsukamurella conjunctivitidis sp. nov., Tsukamurella assacharolytica sp. nov. and Tsukamurella sputae sp. nov. isolated from patients with conjunctivitis, bacteraemia (lymphoma) and respiratory infection (sputum) in Hong Kong.</title>
        <authorList>
            <person name="Teng J.L.L."/>
            <person name="Lee H.H."/>
            <person name="Fong J.Y.H."/>
            <person name="Fok K.M.N."/>
            <person name="Lau S.K.P."/>
            <person name="Woo P.C.Y."/>
        </authorList>
    </citation>
    <scope>NUCLEOTIDE SEQUENCE [LARGE SCALE GENOMIC DNA]</scope>
    <source>
        <strain evidence="8 9">HKU72</strain>
    </source>
</reference>
<dbReference type="SUPFAM" id="SSF53850">
    <property type="entry name" value="Periplasmic binding protein-like II"/>
    <property type="match status" value="1"/>
</dbReference>
<evidence type="ECO:0000313" key="9">
    <source>
        <dbReference type="Proteomes" id="UP000319375"/>
    </source>
</evidence>
<protein>
    <submittedName>
        <fullName evidence="8">Methionine ABC transporter substrate-binding protein</fullName>
    </submittedName>
</protein>
<dbReference type="Pfam" id="PF03180">
    <property type="entry name" value="Lipoprotein_9"/>
    <property type="match status" value="1"/>
</dbReference>
<keyword evidence="5" id="KW-0564">Palmitate</keyword>
<name>A0A5C5RXF7_9ACTN</name>
<sequence length="291" mass="31376">MKMKRFALALVVPIALASGVAACGSSSDGDAITIGVTDGAQAFWNVYKGLAKDQGIDVELKNFSDYKQPNAALNDGDLNINEYQHLLYLADYNAKNNTKLVPIGATAIYPLPLYSKKHKSVADIPQGGTIVVPDDPTNLSRALLVLYSAGLVKFKVEQNPFVTPADIDTAASKVAVKTVDANQTALSLDSVDGAVVNNDPAENAKLGKDLIIAKDDPANPASEPYINAFVVREADKDNPKYQQLAKLYQDQKVVEALRKDKGDTFILIQKPAVELQQITVKLQEQVKAHGK</sequence>
<keyword evidence="3 7" id="KW-0732">Signal</keyword>
<evidence type="ECO:0000256" key="1">
    <source>
        <dbReference type="ARBA" id="ARBA00004635"/>
    </source>
</evidence>
<dbReference type="PANTHER" id="PTHR30429:SF3">
    <property type="entry name" value="LIPOPROTEIN"/>
    <property type="match status" value="1"/>
</dbReference>
<dbReference type="PANTHER" id="PTHR30429">
    <property type="entry name" value="D-METHIONINE-BINDING LIPOPROTEIN METQ"/>
    <property type="match status" value="1"/>
</dbReference>
<proteinExistence type="inferred from homology"/>
<comment type="similarity">
    <text evidence="2">Belongs to the NlpA lipoprotein family.</text>
</comment>
<comment type="caution">
    <text evidence="8">The sequence shown here is derived from an EMBL/GenBank/DDBJ whole genome shotgun (WGS) entry which is preliminary data.</text>
</comment>
<keyword evidence="9" id="KW-1185">Reference proteome</keyword>
<keyword evidence="6" id="KW-0449">Lipoprotein</keyword>
<dbReference type="PROSITE" id="PS51257">
    <property type="entry name" value="PROKAR_LIPOPROTEIN"/>
    <property type="match status" value="1"/>
</dbReference>
<gene>
    <name evidence="8" type="ORF">FK530_19600</name>
</gene>
<feature type="chain" id="PRO_5038547467" evidence="7">
    <location>
        <begin position="18"/>
        <end position="291"/>
    </location>
</feature>